<protein>
    <submittedName>
        <fullName evidence="1">Uncharacterized protein</fullName>
    </submittedName>
</protein>
<comment type="caution">
    <text evidence="1">The sequence shown here is derived from an EMBL/GenBank/DDBJ whole genome shotgun (WGS) entry which is preliminary data.</text>
</comment>
<name>A0ACC3CG46_PYRYE</name>
<reference evidence="1" key="1">
    <citation type="submission" date="2019-11" db="EMBL/GenBank/DDBJ databases">
        <title>Nori genome reveals adaptations in red seaweeds to the harsh intertidal environment.</title>
        <authorList>
            <person name="Wang D."/>
            <person name="Mao Y."/>
        </authorList>
    </citation>
    <scope>NUCLEOTIDE SEQUENCE</scope>
    <source>
        <tissue evidence="1">Gametophyte</tissue>
    </source>
</reference>
<evidence type="ECO:0000313" key="2">
    <source>
        <dbReference type="Proteomes" id="UP000798662"/>
    </source>
</evidence>
<evidence type="ECO:0000313" key="1">
    <source>
        <dbReference type="EMBL" id="KAK1869175.1"/>
    </source>
</evidence>
<sequence>MAKPDGTAAAAAPAAAAAAAAAASTPPPPPSSAATPPSPPRSQLSVTPPSPAPSPLPRAFTPASPSPPATPTTGRSDTRGRAASAASASTEPVVILSDGRLTGVRAGLLAQRDRQLGVEGERLSVMCIGETGVGKSTLLANLLGNASISAHLSAASAVASPKRGKAKGAKVASPTAAGAAVASSAGSPSAPPRSPSPFSPTAASASSPPKTLAVTSTVVHILADGVPLAVTLIDSPGYGDVLNVEASFAVYTDYLDQRLRESLAEEESIARPADGSDLRVGGVDVILYFVAPHRLKGLDVELLSRLTHRAPVVPIISKADTLTESELAAFRESVATDLERAGINVFHSPLAVIAGPGGTRDRVYPWGTAHAENTTHSDLPALRRLLLVDGLKDLHVARRACYEAYRTRVLRQRRRGGVARHLATVVRRASLYTAVLLVVLPGMRQVLAEGVLGGAQELSRTVGELLDAAGAARGGRRGSRSDAGGASSAAAVAAAPRRGGGEVVVATDAGSAPAGPLRKLWALGALLAAPLVLLLRRPPSDV</sequence>
<organism evidence="1 2">
    <name type="scientific">Pyropia yezoensis</name>
    <name type="common">Susabi-nori</name>
    <name type="synonym">Porphyra yezoensis</name>
    <dbReference type="NCBI Taxonomy" id="2788"/>
    <lineage>
        <taxon>Eukaryota</taxon>
        <taxon>Rhodophyta</taxon>
        <taxon>Bangiophyceae</taxon>
        <taxon>Bangiales</taxon>
        <taxon>Bangiaceae</taxon>
        <taxon>Pyropia</taxon>
    </lineage>
</organism>
<keyword evidence="2" id="KW-1185">Reference proteome</keyword>
<gene>
    <name evidence="1" type="ORF">I4F81_011656</name>
</gene>
<accession>A0ACC3CG46</accession>
<proteinExistence type="predicted"/>
<dbReference type="Proteomes" id="UP000798662">
    <property type="component" value="Chromosome 3"/>
</dbReference>
<dbReference type="EMBL" id="CM020620">
    <property type="protein sequence ID" value="KAK1869175.1"/>
    <property type="molecule type" value="Genomic_DNA"/>
</dbReference>